<dbReference type="InParanoid" id="A9UW84"/>
<dbReference type="GeneID" id="5889882"/>
<reference evidence="2 3" key="1">
    <citation type="journal article" date="2008" name="Nature">
        <title>The genome of the choanoflagellate Monosiga brevicollis and the origin of metazoans.</title>
        <authorList>
            <consortium name="JGI Sequencing"/>
            <person name="King N."/>
            <person name="Westbrook M.J."/>
            <person name="Young S.L."/>
            <person name="Kuo A."/>
            <person name="Abedin M."/>
            <person name="Chapman J."/>
            <person name="Fairclough S."/>
            <person name="Hellsten U."/>
            <person name="Isogai Y."/>
            <person name="Letunic I."/>
            <person name="Marr M."/>
            <person name="Pincus D."/>
            <person name="Putnam N."/>
            <person name="Rokas A."/>
            <person name="Wright K.J."/>
            <person name="Zuzow R."/>
            <person name="Dirks W."/>
            <person name="Good M."/>
            <person name="Goodstein D."/>
            <person name="Lemons D."/>
            <person name="Li W."/>
            <person name="Lyons J.B."/>
            <person name="Morris A."/>
            <person name="Nichols S."/>
            <person name="Richter D.J."/>
            <person name="Salamov A."/>
            <person name="Bork P."/>
            <person name="Lim W.A."/>
            <person name="Manning G."/>
            <person name="Miller W.T."/>
            <person name="McGinnis W."/>
            <person name="Shapiro H."/>
            <person name="Tjian R."/>
            <person name="Grigoriev I.V."/>
            <person name="Rokhsar D."/>
        </authorList>
    </citation>
    <scope>NUCLEOTIDE SEQUENCE [LARGE SCALE GENOMIC DNA]</scope>
    <source>
        <strain evidence="3">MX1 / ATCC 50154</strain>
    </source>
</reference>
<dbReference type="AlphaFoldDB" id="A9UW84"/>
<dbReference type="KEGG" id="mbr:MONBRDRAFT_24376"/>
<evidence type="ECO:0000313" key="3">
    <source>
        <dbReference type="Proteomes" id="UP000001357"/>
    </source>
</evidence>
<gene>
    <name evidence="2" type="ORF">MONBRDRAFT_24376</name>
</gene>
<sequence>MWTRLTAILLVAVVALATARPFESRDANLLHDLAPTATNGSCLTPQQDKELKEAITGIHITLTATVTALDIAAAAESNPDTKQSLELAAKIIDAVNIDLVNNLTAIVDSSCGTCSQIAQVVNMTVISIEETLNRIEPNWRNDTVYKVIVQAVNDILAIVETVCPDSALRLRLGDNNQCLNASQVRVLEQVVTGIQIVLTAAEMGLEVAESAETDPATKQKLAEAVRDMKIISHDLIANLTTIAESNCSTCSAIVATVDEAIVIIENTLTDIDPDWRNDQLFQAIFQGIQQILGYVTDLCPSSVGRLLEKHRLSLAAAARAGQH</sequence>
<keyword evidence="1" id="KW-0732">Signal</keyword>
<evidence type="ECO:0000313" key="2">
    <source>
        <dbReference type="EMBL" id="EDQ90721.1"/>
    </source>
</evidence>
<dbReference type="OMA" id="FHIHASN"/>
<protein>
    <submittedName>
        <fullName evidence="2">Uncharacterized protein</fullName>
    </submittedName>
</protein>
<feature type="signal peptide" evidence="1">
    <location>
        <begin position="1"/>
        <end position="19"/>
    </location>
</feature>
<feature type="chain" id="PRO_5002742496" evidence="1">
    <location>
        <begin position="20"/>
        <end position="323"/>
    </location>
</feature>
<accession>A9UW84</accession>
<organism evidence="2 3">
    <name type="scientific">Monosiga brevicollis</name>
    <name type="common">Choanoflagellate</name>
    <dbReference type="NCBI Taxonomy" id="81824"/>
    <lineage>
        <taxon>Eukaryota</taxon>
        <taxon>Choanoflagellata</taxon>
        <taxon>Craspedida</taxon>
        <taxon>Salpingoecidae</taxon>
        <taxon>Monosiga</taxon>
    </lineage>
</organism>
<keyword evidence="3" id="KW-1185">Reference proteome</keyword>
<proteinExistence type="predicted"/>
<dbReference type="Proteomes" id="UP000001357">
    <property type="component" value="Unassembled WGS sequence"/>
</dbReference>
<name>A9UW84_MONBE</name>
<evidence type="ECO:0000256" key="1">
    <source>
        <dbReference type="SAM" id="SignalP"/>
    </source>
</evidence>
<dbReference type="EMBL" id="CH991547">
    <property type="protein sequence ID" value="EDQ90721.1"/>
    <property type="molecule type" value="Genomic_DNA"/>
</dbReference>
<dbReference type="RefSeq" id="XP_001744772.1">
    <property type="nucleotide sequence ID" value="XM_001744720.1"/>
</dbReference>